<evidence type="ECO:0000313" key="2">
    <source>
        <dbReference type="EMBL" id="SUZ74008.1"/>
    </source>
</evidence>
<evidence type="ECO:0000256" key="1">
    <source>
        <dbReference type="SAM" id="Phobius"/>
    </source>
</evidence>
<protein>
    <recommendedName>
        <fullName evidence="3">DUF3098 domain-containing protein</fullName>
    </recommendedName>
</protein>
<reference evidence="2" key="1">
    <citation type="submission" date="2018-05" db="EMBL/GenBank/DDBJ databases">
        <authorList>
            <person name="Lanie J.A."/>
            <person name="Ng W.-L."/>
            <person name="Kazmierczak K.M."/>
            <person name="Andrzejewski T.M."/>
            <person name="Davidsen T.M."/>
            <person name="Wayne K.J."/>
            <person name="Tettelin H."/>
            <person name="Glass J.I."/>
            <person name="Rusch D."/>
            <person name="Podicherti R."/>
            <person name="Tsui H.-C.T."/>
            <person name="Winkler M.E."/>
        </authorList>
    </citation>
    <scope>NUCLEOTIDE SEQUENCE</scope>
</reference>
<evidence type="ECO:0008006" key="3">
    <source>
        <dbReference type="Google" id="ProtNLM"/>
    </source>
</evidence>
<sequence>MSKLFHSKDSDDSKPLFESWSFSKTNYVLFGIGLTLVIFGYLVMYQGPEGVDSFESVTLAPIMLFIGYIIFIPAALIYREKSPEIEDNLGS</sequence>
<keyword evidence="1" id="KW-1133">Transmembrane helix</keyword>
<accession>A0A381Q4Z9</accession>
<keyword evidence="1" id="KW-0472">Membrane</keyword>
<name>A0A381Q4Z9_9ZZZZ</name>
<organism evidence="2">
    <name type="scientific">marine metagenome</name>
    <dbReference type="NCBI Taxonomy" id="408172"/>
    <lineage>
        <taxon>unclassified sequences</taxon>
        <taxon>metagenomes</taxon>
        <taxon>ecological metagenomes</taxon>
    </lineage>
</organism>
<feature type="transmembrane region" description="Helical" evidence="1">
    <location>
        <begin position="57"/>
        <end position="78"/>
    </location>
</feature>
<dbReference type="AlphaFoldDB" id="A0A381Q4Z9"/>
<keyword evidence="1" id="KW-0812">Transmembrane</keyword>
<gene>
    <name evidence="2" type="ORF">METZ01_LOCUS26862</name>
</gene>
<dbReference type="Pfam" id="PF11297">
    <property type="entry name" value="DUF3098"/>
    <property type="match status" value="1"/>
</dbReference>
<proteinExistence type="predicted"/>
<dbReference type="EMBL" id="UINC01001197">
    <property type="protein sequence ID" value="SUZ74008.1"/>
    <property type="molecule type" value="Genomic_DNA"/>
</dbReference>
<dbReference type="InterPro" id="IPR021448">
    <property type="entry name" value="DUF3098"/>
</dbReference>
<feature type="transmembrane region" description="Helical" evidence="1">
    <location>
        <begin position="27"/>
        <end position="45"/>
    </location>
</feature>